<keyword evidence="1" id="KW-0175">Coiled coil</keyword>
<feature type="coiled-coil region" evidence="1">
    <location>
        <begin position="83"/>
        <end position="110"/>
    </location>
</feature>
<dbReference type="EMBL" id="JAKOGI010000006">
    <property type="protein sequence ID" value="KAJ8452128.1"/>
    <property type="molecule type" value="Genomic_DNA"/>
</dbReference>
<reference evidence="2" key="1">
    <citation type="submission" date="2022-04" db="EMBL/GenBank/DDBJ databases">
        <title>Carnegiea gigantea Genome sequencing and assembly v2.</title>
        <authorList>
            <person name="Copetti D."/>
            <person name="Sanderson M.J."/>
            <person name="Burquez A."/>
            <person name="Wojciechowski M.F."/>
        </authorList>
    </citation>
    <scope>NUCLEOTIDE SEQUENCE</scope>
    <source>
        <strain evidence="2">SGP5-SGP5p</strain>
        <tissue evidence="2">Aerial part</tissue>
    </source>
</reference>
<name>A0A9Q1QR10_9CARY</name>
<proteinExistence type="predicted"/>
<dbReference type="Proteomes" id="UP001153076">
    <property type="component" value="Unassembled WGS sequence"/>
</dbReference>
<accession>A0A9Q1QR10</accession>
<evidence type="ECO:0008006" key="4">
    <source>
        <dbReference type="Google" id="ProtNLM"/>
    </source>
</evidence>
<gene>
    <name evidence="2" type="ORF">Cgig2_016709</name>
</gene>
<dbReference type="OrthoDB" id="1435771at2759"/>
<evidence type="ECO:0000256" key="1">
    <source>
        <dbReference type="SAM" id="Coils"/>
    </source>
</evidence>
<dbReference type="PANTHER" id="PTHR33248">
    <property type="entry name" value="ZINC ION-BINDING PROTEIN"/>
    <property type="match status" value="1"/>
</dbReference>
<dbReference type="AlphaFoldDB" id="A0A9Q1QR10"/>
<organism evidence="2 3">
    <name type="scientific">Carnegiea gigantea</name>
    <dbReference type="NCBI Taxonomy" id="171969"/>
    <lineage>
        <taxon>Eukaryota</taxon>
        <taxon>Viridiplantae</taxon>
        <taxon>Streptophyta</taxon>
        <taxon>Embryophyta</taxon>
        <taxon>Tracheophyta</taxon>
        <taxon>Spermatophyta</taxon>
        <taxon>Magnoliopsida</taxon>
        <taxon>eudicotyledons</taxon>
        <taxon>Gunneridae</taxon>
        <taxon>Pentapetalae</taxon>
        <taxon>Caryophyllales</taxon>
        <taxon>Cactineae</taxon>
        <taxon>Cactaceae</taxon>
        <taxon>Cactoideae</taxon>
        <taxon>Echinocereeae</taxon>
        <taxon>Carnegiea</taxon>
    </lineage>
</organism>
<comment type="caution">
    <text evidence="2">The sequence shown here is derived from an EMBL/GenBank/DDBJ whole genome shotgun (WGS) entry which is preliminary data.</text>
</comment>
<protein>
    <recommendedName>
        <fullName evidence="4">Zinc finger GRF-type domain-containing protein</fullName>
    </recommendedName>
</protein>
<sequence>MSTSSKSGPYCPEPVKICNCGRRCKVVTCMTLQNLMCRFVHCRNYGGGGGCDHFEWIDEPLDERVRSMVVGLMVSNDTMTVEIKRLGNDLEAQKHEVKKLKEKNRRMKLKLCAWQRRLKIICREQHTSMIEFLIAHHHHKKIVQNRGQIEIYQGPTDYPLPGHHVSTSGVTATTFDIFCQLSSSSCSTYMLTEGSFINFIIFYGNKGLLKNHIWFPAVQFPNSMLPITHVNYFNL</sequence>
<evidence type="ECO:0000313" key="2">
    <source>
        <dbReference type="EMBL" id="KAJ8452128.1"/>
    </source>
</evidence>
<keyword evidence="3" id="KW-1185">Reference proteome</keyword>
<evidence type="ECO:0000313" key="3">
    <source>
        <dbReference type="Proteomes" id="UP001153076"/>
    </source>
</evidence>